<dbReference type="GO" id="GO:0005886">
    <property type="term" value="C:plasma membrane"/>
    <property type="evidence" value="ECO:0007669"/>
    <property type="project" value="UniProtKB-SubCell"/>
</dbReference>
<keyword evidence="4 7" id="KW-0812">Transmembrane</keyword>
<feature type="transmembrane region" description="Helical" evidence="7">
    <location>
        <begin position="110"/>
        <end position="132"/>
    </location>
</feature>
<comment type="caution">
    <text evidence="8">The sequence shown here is derived from an EMBL/GenBank/DDBJ whole genome shotgun (WGS) entry which is preliminary data.</text>
</comment>
<evidence type="ECO:0000256" key="5">
    <source>
        <dbReference type="ARBA" id="ARBA00022989"/>
    </source>
</evidence>
<keyword evidence="5 7" id="KW-1133">Transmembrane helix</keyword>
<keyword evidence="3" id="KW-1003">Cell membrane</keyword>
<feature type="transmembrane region" description="Helical" evidence="7">
    <location>
        <begin position="12"/>
        <end position="28"/>
    </location>
</feature>
<evidence type="ECO:0000256" key="6">
    <source>
        <dbReference type="ARBA" id="ARBA00023136"/>
    </source>
</evidence>
<feature type="transmembrane region" description="Helical" evidence="7">
    <location>
        <begin position="174"/>
        <end position="198"/>
    </location>
</feature>
<evidence type="ECO:0000256" key="7">
    <source>
        <dbReference type="SAM" id="Phobius"/>
    </source>
</evidence>
<gene>
    <name evidence="8" type="primary">nikMN</name>
    <name evidence="8" type="ORF">BWY73_01468</name>
</gene>
<feature type="transmembrane region" description="Helical" evidence="7">
    <location>
        <begin position="138"/>
        <end position="162"/>
    </location>
</feature>
<dbReference type="Pfam" id="PF01891">
    <property type="entry name" value="CbiM"/>
    <property type="match status" value="1"/>
</dbReference>
<reference evidence="8" key="1">
    <citation type="submission" date="2017-02" db="EMBL/GenBank/DDBJ databases">
        <title>Delving into the versatile metabolic prowess of the omnipresent phylum Bacteroidetes.</title>
        <authorList>
            <person name="Nobu M.K."/>
            <person name="Mei R."/>
            <person name="Narihiro T."/>
            <person name="Kuroda K."/>
            <person name="Liu W.-T."/>
        </authorList>
    </citation>
    <scope>NUCLEOTIDE SEQUENCE</scope>
    <source>
        <strain evidence="8">ADurb.Bin417</strain>
    </source>
</reference>
<dbReference type="Proteomes" id="UP000485484">
    <property type="component" value="Unassembled WGS sequence"/>
</dbReference>
<sequence length="208" mass="21561">MHIPDGFLTPATYLPAWLASAGFLAGFLKRLAGTLQDRAVPLMAVLAAFIFAAQMLNFPVYAGTSGHLLGGVLAAVLVGPYAGAVIISLVLVVQALVFQDGGLTALGANIFNMALVGSFLGYFIYAGLVRVLGSARRLWAAGAAAWFSVVLAAGLCGLELALSGTAPLELVLPAMLLIHLLIGLGEALITVAILQAVFRVRPELVYLS</sequence>
<dbReference type="PANTHER" id="PTHR34229">
    <property type="entry name" value="METAL TRANSPORT PROTEIN HI_1621-RELATED"/>
    <property type="match status" value="1"/>
</dbReference>
<comment type="subcellular location">
    <subcellularLocation>
        <location evidence="1">Cell membrane</location>
        <topology evidence="1">Multi-pass membrane protein</topology>
    </subcellularLocation>
</comment>
<evidence type="ECO:0000256" key="4">
    <source>
        <dbReference type="ARBA" id="ARBA00022692"/>
    </source>
</evidence>
<evidence type="ECO:0000256" key="2">
    <source>
        <dbReference type="ARBA" id="ARBA00022448"/>
    </source>
</evidence>
<dbReference type="GO" id="GO:0000041">
    <property type="term" value="P:transition metal ion transport"/>
    <property type="evidence" value="ECO:0007669"/>
    <property type="project" value="InterPro"/>
</dbReference>
<dbReference type="Gene3D" id="1.10.1760.20">
    <property type="match status" value="1"/>
</dbReference>
<dbReference type="AlphaFoldDB" id="A0A1V5M8S1"/>
<keyword evidence="2" id="KW-0813">Transport</keyword>
<feature type="transmembrane region" description="Helical" evidence="7">
    <location>
        <begin position="40"/>
        <end position="62"/>
    </location>
</feature>
<accession>A0A1V5M8S1</accession>
<dbReference type="EMBL" id="MWAK01000347">
    <property type="protein sequence ID" value="OPZ89619.1"/>
    <property type="molecule type" value="Genomic_DNA"/>
</dbReference>
<feature type="transmembrane region" description="Helical" evidence="7">
    <location>
        <begin position="68"/>
        <end position="98"/>
    </location>
</feature>
<evidence type="ECO:0000256" key="3">
    <source>
        <dbReference type="ARBA" id="ARBA00022475"/>
    </source>
</evidence>
<protein>
    <submittedName>
        <fullName evidence="8">Fused nickel transport protein NikMN</fullName>
    </submittedName>
</protein>
<name>A0A1V5M8S1_UNCT6</name>
<evidence type="ECO:0000256" key="1">
    <source>
        <dbReference type="ARBA" id="ARBA00004651"/>
    </source>
</evidence>
<keyword evidence="6 7" id="KW-0472">Membrane</keyword>
<organism evidence="8">
    <name type="scientific">candidate division TA06 bacterium ADurb.Bin417</name>
    <dbReference type="NCBI Taxonomy" id="1852828"/>
    <lineage>
        <taxon>Bacteria</taxon>
        <taxon>Bacteria division TA06</taxon>
    </lineage>
</organism>
<dbReference type="InterPro" id="IPR002751">
    <property type="entry name" value="CbiM/NikMN"/>
</dbReference>
<dbReference type="PANTHER" id="PTHR34229:SF1">
    <property type="entry name" value="METAL TRANSPORT PROTEIN HI_1621-RELATED"/>
    <property type="match status" value="1"/>
</dbReference>
<evidence type="ECO:0000313" key="8">
    <source>
        <dbReference type="EMBL" id="OPZ89619.1"/>
    </source>
</evidence>
<proteinExistence type="predicted"/>